<reference evidence="1 2" key="1">
    <citation type="submission" date="2013-09" db="EMBL/GenBank/DDBJ databases">
        <title>Complete genome sequence of Spiroplasma mirum suckling mouse cataract agent.</title>
        <authorList>
            <person name="Landry C.A."/>
            <person name="Bastian F.O."/>
            <person name="Thune R.L."/>
        </authorList>
    </citation>
    <scope>NUCLEOTIDE SEQUENCE [LARGE SCALE GENOMIC DNA]</scope>
    <source>
        <strain evidence="1 2">SMCA</strain>
    </source>
</reference>
<dbReference type="RefSeq" id="WP_025317934.1">
    <property type="nucleotide sequence ID" value="NZ_CP002082.1"/>
</dbReference>
<dbReference type="AlphaFoldDB" id="W0GN16"/>
<dbReference type="PATRIC" id="fig|838561.3.peg.1379"/>
<name>W0GN16_9MOLU</name>
<evidence type="ECO:0000313" key="1">
    <source>
        <dbReference type="EMBL" id="AHI58731.1"/>
    </source>
</evidence>
<protein>
    <submittedName>
        <fullName evidence="1">Uncharacterized protein</fullName>
    </submittedName>
</protein>
<organism evidence="1 2">
    <name type="scientific">Spiroplasma mirum ATCC 29335</name>
    <dbReference type="NCBI Taxonomy" id="838561"/>
    <lineage>
        <taxon>Bacteria</taxon>
        <taxon>Bacillati</taxon>
        <taxon>Mycoplasmatota</taxon>
        <taxon>Mollicutes</taxon>
        <taxon>Entomoplasmatales</taxon>
        <taxon>Spiroplasmataceae</taxon>
        <taxon>Spiroplasma</taxon>
    </lineage>
</organism>
<dbReference type="Proteomes" id="UP000019260">
    <property type="component" value="Chromosome"/>
</dbReference>
<sequence length="165" mass="19236">MVENKIEYYNAMFTQIIDIKKEFSITIPQTEDNSFNEDHENGYDVINITGNQEARYEFSLPHTEDKTSQLLWTFYYAYKNYYLKKLITCQDYILDCENILLNDFKDLLFTVDQVIYLAPIIANSMNNGQVFNWEANIRNVSDCSLAIIISTGSNSVVGYYTVYNS</sequence>
<gene>
    <name evidence="1" type="ORF">P344_07175</name>
</gene>
<keyword evidence="2" id="KW-1185">Reference proteome</keyword>
<dbReference type="STRING" id="838561.P344_07175"/>
<dbReference type="KEGG" id="smia:P344_07175"/>
<dbReference type="KEGG" id="smir:SMM_1205"/>
<accession>W0GN16</accession>
<evidence type="ECO:0000313" key="2">
    <source>
        <dbReference type="Proteomes" id="UP000019260"/>
    </source>
</evidence>
<dbReference type="HOGENOM" id="CLU_1609757_0_0_14"/>
<proteinExistence type="predicted"/>
<dbReference type="EMBL" id="CP006720">
    <property type="protein sequence ID" value="AHI58731.1"/>
    <property type="molecule type" value="Genomic_DNA"/>
</dbReference>